<dbReference type="EMBL" id="LT553604">
    <property type="protein sequence ID" value="SAM01888.1"/>
    <property type="molecule type" value="Genomic_DNA"/>
</dbReference>
<accession>A0A168P7I6</accession>
<dbReference type="Proteomes" id="UP000078561">
    <property type="component" value="Unassembled WGS sequence"/>
</dbReference>
<dbReference type="OrthoDB" id="10654024at2759"/>
<name>A0A168P7I6_ABSGL</name>
<gene>
    <name evidence="1" type="primary">ABSGL_07638.1 scaffold 8929</name>
</gene>
<keyword evidence="2" id="KW-1185">Reference proteome</keyword>
<evidence type="ECO:0000313" key="1">
    <source>
        <dbReference type="EMBL" id="SAM01888.1"/>
    </source>
</evidence>
<sequence length="105" mass="12183">MKPRHHGNILTFERMAREQITTDSTDKAKPMEMIKFFWLVKGMMERSIVAIERLRESNDRNMLLDCTSDDTRQLLPDLLKPRPIKPVKGPESKGVMSLDPVTIIF</sequence>
<organism evidence="1">
    <name type="scientific">Absidia glauca</name>
    <name type="common">Pin mould</name>
    <dbReference type="NCBI Taxonomy" id="4829"/>
    <lineage>
        <taxon>Eukaryota</taxon>
        <taxon>Fungi</taxon>
        <taxon>Fungi incertae sedis</taxon>
        <taxon>Mucoromycota</taxon>
        <taxon>Mucoromycotina</taxon>
        <taxon>Mucoromycetes</taxon>
        <taxon>Mucorales</taxon>
        <taxon>Cunninghamellaceae</taxon>
        <taxon>Absidia</taxon>
    </lineage>
</organism>
<reference evidence="1" key="1">
    <citation type="submission" date="2016-04" db="EMBL/GenBank/DDBJ databases">
        <authorList>
            <person name="Evans L.H."/>
            <person name="Alamgir A."/>
            <person name="Owens N."/>
            <person name="Weber N.D."/>
            <person name="Virtaneva K."/>
            <person name="Barbian K."/>
            <person name="Babar A."/>
            <person name="Rosenke K."/>
        </authorList>
    </citation>
    <scope>NUCLEOTIDE SEQUENCE [LARGE SCALE GENOMIC DNA]</scope>
    <source>
        <strain evidence="1">CBS 101.48</strain>
    </source>
</reference>
<protein>
    <submittedName>
        <fullName evidence="1">Uncharacterized protein</fullName>
    </submittedName>
</protein>
<dbReference type="AlphaFoldDB" id="A0A168P7I6"/>
<proteinExistence type="predicted"/>
<dbReference type="InParanoid" id="A0A168P7I6"/>
<evidence type="ECO:0000313" key="2">
    <source>
        <dbReference type="Proteomes" id="UP000078561"/>
    </source>
</evidence>